<comment type="caution">
    <text evidence="1">The sequence shown here is derived from an EMBL/GenBank/DDBJ whole genome shotgun (WGS) entry which is preliminary data.</text>
</comment>
<name>A0ABV8AMJ7_9BACT</name>
<reference evidence="2" key="1">
    <citation type="journal article" date="2019" name="Int. J. Syst. Evol. Microbiol.">
        <title>The Global Catalogue of Microorganisms (GCM) 10K type strain sequencing project: providing services to taxonomists for standard genome sequencing and annotation.</title>
        <authorList>
            <consortium name="The Broad Institute Genomics Platform"/>
            <consortium name="The Broad Institute Genome Sequencing Center for Infectious Disease"/>
            <person name="Wu L."/>
            <person name="Ma J."/>
        </authorList>
    </citation>
    <scope>NUCLEOTIDE SEQUENCE [LARGE SCALE GENOMIC DNA]</scope>
    <source>
        <strain evidence="2">CCUG 60523</strain>
    </source>
</reference>
<dbReference type="InterPro" id="IPR018914">
    <property type="entry name" value="DUF2480"/>
</dbReference>
<organism evidence="1 2">
    <name type="scientific">Algoriphagus namhaensis</name>
    <dbReference type="NCBI Taxonomy" id="915353"/>
    <lineage>
        <taxon>Bacteria</taxon>
        <taxon>Pseudomonadati</taxon>
        <taxon>Bacteroidota</taxon>
        <taxon>Cytophagia</taxon>
        <taxon>Cytophagales</taxon>
        <taxon>Cyclobacteriaceae</taxon>
        <taxon>Algoriphagus</taxon>
    </lineage>
</organism>
<evidence type="ECO:0000313" key="1">
    <source>
        <dbReference type="EMBL" id="MFC3879253.1"/>
    </source>
</evidence>
<gene>
    <name evidence="1" type="ORF">ACFOSV_03655</name>
</gene>
<dbReference type="Pfam" id="PF10652">
    <property type="entry name" value="DUF2480"/>
    <property type="match status" value="1"/>
</dbReference>
<accession>A0ABV8AMJ7</accession>
<dbReference type="RefSeq" id="WP_377903514.1">
    <property type="nucleotide sequence ID" value="NZ_JBHRZS010000006.1"/>
</dbReference>
<dbReference type="EMBL" id="JBHRZS010000006">
    <property type="protein sequence ID" value="MFC3879253.1"/>
    <property type="molecule type" value="Genomic_DNA"/>
</dbReference>
<evidence type="ECO:0000313" key="2">
    <source>
        <dbReference type="Proteomes" id="UP001595805"/>
    </source>
</evidence>
<keyword evidence="2" id="KW-1185">Reference proteome</keyword>
<sequence>MSEIVNRVATSPLLTIDLEELYPKGERVTFDLKPFLFQELILREKEFRLALKELDWGIYEAKWVSIVCSADAIVPNWAFILVATHLEGLAAGYVVGSMDDLEKVVVDSVITNIDDQELKDRPVVIKGCSDLPNPLYAYGQLVKRIQPLVRSIMYGEPCSTVPIYKRPKK</sequence>
<proteinExistence type="predicted"/>
<protein>
    <submittedName>
        <fullName evidence="1">DUF2480 family protein</fullName>
    </submittedName>
</protein>
<dbReference type="Proteomes" id="UP001595805">
    <property type="component" value="Unassembled WGS sequence"/>
</dbReference>